<comment type="caution">
    <text evidence="1">The sequence shown here is derived from an EMBL/GenBank/DDBJ whole genome shotgun (WGS) entry which is preliminary data.</text>
</comment>
<dbReference type="STRING" id="238.BBD35_01355"/>
<evidence type="ECO:0000313" key="1">
    <source>
        <dbReference type="EMBL" id="OOH97616.1"/>
    </source>
</evidence>
<proteinExistence type="predicted"/>
<protein>
    <submittedName>
        <fullName evidence="1">Alkyl hydroperoxide reductase</fullName>
    </submittedName>
</protein>
<dbReference type="AlphaFoldDB" id="A0A1T3I1E6"/>
<keyword evidence="2" id="KW-1185">Reference proteome</keyword>
<gene>
    <name evidence="1" type="ORF">BMF97_02780</name>
</gene>
<organism evidence="1 2">
    <name type="scientific">Elizabethkingia meningoseptica</name>
    <name type="common">Chryseobacterium meningosepticum</name>
    <dbReference type="NCBI Taxonomy" id="238"/>
    <lineage>
        <taxon>Bacteria</taxon>
        <taxon>Pseudomonadati</taxon>
        <taxon>Bacteroidota</taxon>
        <taxon>Flavobacteriia</taxon>
        <taxon>Flavobacteriales</taxon>
        <taxon>Weeksellaceae</taxon>
        <taxon>Elizabethkingia</taxon>
    </lineage>
</organism>
<dbReference type="Proteomes" id="UP000188947">
    <property type="component" value="Unassembled WGS sequence"/>
</dbReference>
<evidence type="ECO:0000313" key="2">
    <source>
        <dbReference type="Proteomes" id="UP000188947"/>
    </source>
</evidence>
<name>A0A1T3I1E6_ELIME</name>
<accession>A0A1T3I1E6</accession>
<dbReference type="EMBL" id="MPOG01000003">
    <property type="protein sequence ID" value="OOH97616.1"/>
    <property type="molecule type" value="Genomic_DNA"/>
</dbReference>
<reference evidence="1 2" key="1">
    <citation type="submission" date="2016-11" db="EMBL/GenBank/DDBJ databases">
        <title>Genome sequence and comparative genomic analysis of clinical strain Elizabethkingia meningoseptica 61421 PRCM.</title>
        <authorList>
            <person name="Wang M."/>
            <person name="Hu S."/>
            <person name="Cao L."/>
            <person name="Jiang T."/>
            <person name="Zhou Y."/>
            <person name="Ming D."/>
        </authorList>
    </citation>
    <scope>NUCLEOTIDE SEQUENCE [LARGE SCALE GENOMIC DNA]</scope>
    <source>
        <strain evidence="1 2">61421 PRCM</strain>
    </source>
</reference>
<sequence length="281" mass="32614">MYFPRFVGRTYDFIIFKGSRAITLLQGTVPEGGRFRLQIPDGYSPYTGMSRWLLTNTKEGGGLDMLITGKDFSVSCTSDKPDQKNIIYTGNPEVKLTDSLLQKQEEILTRYQLMRQSVKVFGPQEKSYPVFRKEYQIQKDHYTSFQQALKMRGDYVGQLIPVINITRGTGNNLCEKESECIADVKNYITQELNWQVLYTSGYWMSVIDTWVMIQINVVKNREEFVADFRKIENRIGNQELFADFSERVVYKLLQENENEYIDKIAPFAVLSEAFIKENTVN</sequence>